<protein>
    <submittedName>
        <fullName evidence="1">Uncharacterized protein</fullName>
    </submittedName>
</protein>
<feature type="non-terminal residue" evidence="1">
    <location>
        <position position="1"/>
    </location>
</feature>
<gene>
    <name evidence="1" type="ORF">TCM_031043</name>
</gene>
<proteinExistence type="predicted"/>
<dbReference type="AlphaFoldDB" id="A0A061F584"/>
<dbReference type="Proteomes" id="UP000026915">
    <property type="component" value="Chromosome 7"/>
</dbReference>
<sequence length="108" mass="12139">STFLTFSKCSIVKLFPRSRLLNSFNVAAVDKLSSTQFTTNLSTLCKEVNSPNPFGKPDRSLQLSILRYSKLINWRISLGNFLSLRQSKSNKVCKWCNLTIASGSTFIL</sequence>
<name>A0A061F584_THECC</name>
<reference evidence="1 2" key="1">
    <citation type="journal article" date="2013" name="Genome Biol.">
        <title>The genome sequence of the most widely cultivated cacao type and its use to identify candidate genes regulating pod color.</title>
        <authorList>
            <person name="Motamayor J.C."/>
            <person name="Mockaitis K."/>
            <person name="Schmutz J."/>
            <person name="Haiminen N."/>
            <person name="Iii D.L."/>
            <person name="Cornejo O."/>
            <person name="Findley S.D."/>
            <person name="Zheng P."/>
            <person name="Utro F."/>
            <person name="Royaert S."/>
            <person name="Saski C."/>
            <person name="Jenkins J."/>
            <person name="Podicheti R."/>
            <person name="Zhao M."/>
            <person name="Scheffler B.E."/>
            <person name="Stack J.C."/>
            <person name="Feltus F.A."/>
            <person name="Mustiga G.M."/>
            <person name="Amores F."/>
            <person name="Phillips W."/>
            <person name="Marelli J.P."/>
            <person name="May G.D."/>
            <person name="Shapiro H."/>
            <person name="Ma J."/>
            <person name="Bustamante C.D."/>
            <person name="Schnell R.J."/>
            <person name="Main D."/>
            <person name="Gilbert D."/>
            <person name="Parida L."/>
            <person name="Kuhn D.N."/>
        </authorList>
    </citation>
    <scope>NUCLEOTIDE SEQUENCE [LARGE SCALE GENOMIC DNA]</scope>
    <source>
        <strain evidence="2">cv. Matina 1-6</strain>
    </source>
</reference>
<keyword evidence="2" id="KW-1185">Reference proteome</keyword>
<evidence type="ECO:0000313" key="1">
    <source>
        <dbReference type="EMBL" id="EOY12530.1"/>
    </source>
</evidence>
<evidence type="ECO:0000313" key="2">
    <source>
        <dbReference type="Proteomes" id="UP000026915"/>
    </source>
</evidence>
<dbReference type="Gramene" id="EOY12530">
    <property type="protein sequence ID" value="EOY12530"/>
    <property type="gene ID" value="TCM_031043"/>
</dbReference>
<organism evidence="1 2">
    <name type="scientific">Theobroma cacao</name>
    <name type="common">Cacao</name>
    <name type="synonym">Cocoa</name>
    <dbReference type="NCBI Taxonomy" id="3641"/>
    <lineage>
        <taxon>Eukaryota</taxon>
        <taxon>Viridiplantae</taxon>
        <taxon>Streptophyta</taxon>
        <taxon>Embryophyta</taxon>
        <taxon>Tracheophyta</taxon>
        <taxon>Spermatophyta</taxon>
        <taxon>Magnoliopsida</taxon>
        <taxon>eudicotyledons</taxon>
        <taxon>Gunneridae</taxon>
        <taxon>Pentapetalae</taxon>
        <taxon>rosids</taxon>
        <taxon>malvids</taxon>
        <taxon>Malvales</taxon>
        <taxon>Malvaceae</taxon>
        <taxon>Byttnerioideae</taxon>
        <taxon>Theobroma</taxon>
    </lineage>
</organism>
<accession>A0A061F584</accession>
<dbReference type="EMBL" id="CM001885">
    <property type="protein sequence ID" value="EOY12530.1"/>
    <property type="molecule type" value="Genomic_DNA"/>
</dbReference>
<dbReference type="HOGENOM" id="CLU_2203849_0_0_1"/>